<gene>
    <name evidence="3" type="ORF">D1639_08130</name>
</gene>
<name>A0A7C9NUZ5_9BACT</name>
<dbReference type="PANTHER" id="PTHR30522">
    <property type="entry name" value="NUCLEOSIDE TRIPHOSPHATE PYROPHOSPHOHYDROLASE"/>
    <property type="match status" value="1"/>
</dbReference>
<dbReference type="CDD" id="cd11529">
    <property type="entry name" value="NTP-PPase_MazG_Cterm"/>
    <property type="match status" value="1"/>
</dbReference>
<dbReference type="InterPro" id="IPR048015">
    <property type="entry name" value="NTP-PPase_MazG-like_N"/>
</dbReference>
<organism evidence="3">
    <name type="scientific">Muribaculaceae bacterium Z82</name>
    <dbReference type="NCBI Taxonomy" id="2304548"/>
    <lineage>
        <taxon>Bacteria</taxon>
        <taxon>Pseudomonadati</taxon>
        <taxon>Bacteroidota</taxon>
        <taxon>Bacteroidia</taxon>
        <taxon>Bacteroidales</taxon>
        <taxon>Muribaculaceae</taxon>
    </lineage>
</organism>
<dbReference type="AlphaFoldDB" id="A0A7C9NUZ5"/>
<dbReference type="InterPro" id="IPR048011">
    <property type="entry name" value="NTP-PPase_MazG-like_C"/>
</dbReference>
<protein>
    <submittedName>
        <fullName evidence="3">Nucleoside triphosphate pyrophosphohydrolase</fullName>
    </submittedName>
</protein>
<evidence type="ECO:0000259" key="2">
    <source>
        <dbReference type="Pfam" id="PF03819"/>
    </source>
</evidence>
<dbReference type="GO" id="GO:0046052">
    <property type="term" value="P:UTP catabolic process"/>
    <property type="evidence" value="ECO:0007669"/>
    <property type="project" value="TreeGrafter"/>
</dbReference>
<evidence type="ECO:0000256" key="1">
    <source>
        <dbReference type="SAM" id="MobiDB-lite"/>
    </source>
</evidence>
<dbReference type="Gene3D" id="1.10.287.1080">
    <property type="entry name" value="MazG-like"/>
    <property type="match status" value="2"/>
</dbReference>
<dbReference type="FunFam" id="1.10.287.1080:FF:000001">
    <property type="entry name" value="Nucleoside triphosphate pyrophosphohydrolase"/>
    <property type="match status" value="1"/>
</dbReference>
<dbReference type="Pfam" id="PF03819">
    <property type="entry name" value="MazG"/>
    <property type="match status" value="1"/>
</dbReference>
<evidence type="ECO:0000313" key="3">
    <source>
        <dbReference type="EMBL" id="NBI34992.1"/>
    </source>
</evidence>
<dbReference type="GO" id="GO:0006950">
    <property type="term" value="P:response to stress"/>
    <property type="evidence" value="ECO:0007669"/>
    <property type="project" value="UniProtKB-ARBA"/>
</dbReference>
<reference evidence="3" key="1">
    <citation type="submission" date="2018-08" db="EMBL/GenBank/DDBJ databases">
        <title>Murine metabolic-syndrome-specific gut microbial biobank.</title>
        <authorList>
            <person name="Liu C."/>
        </authorList>
    </citation>
    <scope>NUCLEOTIDE SEQUENCE [LARGE SCALE GENOMIC DNA]</scope>
    <source>
        <strain evidence="3">Z82</strain>
    </source>
</reference>
<dbReference type="CDD" id="cd11528">
    <property type="entry name" value="NTP-PPase_MazG_Nterm"/>
    <property type="match status" value="1"/>
</dbReference>
<dbReference type="GO" id="GO:0046047">
    <property type="term" value="P:TTP catabolic process"/>
    <property type="evidence" value="ECO:0007669"/>
    <property type="project" value="TreeGrafter"/>
</dbReference>
<dbReference type="InterPro" id="IPR004518">
    <property type="entry name" value="MazG-like_dom"/>
</dbReference>
<dbReference type="GO" id="GO:0047429">
    <property type="term" value="F:nucleoside triphosphate diphosphatase activity"/>
    <property type="evidence" value="ECO:0007669"/>
    <property type="project" value="InterPro"/>
</dbReference>
<feature type="region of interest" description="Disordered" evidence="1">
    <location>
        <begin position="223"/>
        <end position="252"/>
    </location>
</feature>
<accession>A0A7C9NUZ5</accession>
<keyword evidence="3" id="KW-0378">Hydrolase</keyword>
<dbReference type="InterPro" id="IPR011551">
    <property type="entry name" value="NTP_PyrPHydrolase_MazG"/>
</dbReference>
<dbReference type="GO" id="GO:0006203">
    <property type="term" value="P:dGTP catabolic process"/>
    <property type="evidence" value="ECO:0007669"/>
    <property type="project" value="TreeGrafter"/>
</dbReference>
<dbReference type="NCBIfam" id="TIGR00444">
    <property type="entry name" value="mazG"/>
    <property type="match status" value="1"/>
</dbReference>
<dbReference type="SUPFAM" id="SSF101386">
    <property type="entry name" value="all-alpha NTP pyrophosphatases"/>
    <property type="match status" value="2"/>
</dbReference>
<comment type="caution">
    <text evidence="3">The sequence shown here is derived from an EMBL/GenBank/DDBJ whole genome shotgun (WGS) entry which is preliminary data.</text>
</comment>
<dbReference type="GO" id="GO:0046076">
    <property type="term" value="P:dTTP catabolic process"/>
    <property type="evidence" value="ECO:0007669"/>
    <property type="project" value="TreeGrafter"/>
</dbReference>
<dbReference type="NCBIfam" id="NF007113">
    <property type="entry name" value="PRK09562.1"/>
    <property type="match status" value="1"/>
</dbReference>
<dbReference type="GO" id="GO:0046061">
    <property type="term" value="P:dATP catabolic process"/>
    <property type="evidence" value="ECO:0007669"/>
    <property type="project" value="TreeGrafter"/>
</dbReference>
<feature type="domain" description="NTP pyrophosphohydrolase MazG-like" evidence="2">
    <location>
        <begin position="56"/>
        <end position="129"/>
    </location>
</feature>
<dbReference type="PANTHER" id="PTHR30522:SF0">
    <property type="entry name" value="NUCLEOSIDE TRIPHOSPHATE PYROPHOSPHOHYDROLASE"/>
    <property type="match status" value="1"/>
</dbReference>
<dbReference type="EMBL" id="QWKH01000062">
    <property type="protein sequence ID" value="NBI34992.1"/>
    <property type="molecule type" value="Genomic_DNA"/>
</dbReference>
<proteinExistence type="predicted"/>
<dbReference type="GO" id="GO:0046081">
    <property type="term" value="P:dUTP catabolic process"/>
    <property type="evidence" value="ECO:0007669"/>
    <property type="project" value="TreeGrafter"/>
</dbReference>
<sequence length="328" mass="35004">MTHVGISSAEAATLPESGLSALERAANPVAHPAFDQFVATVSALRAPDGCPWDREQTHSSIAHNMIEEAYEAVDTIEAGDTAHLREELGDVLLQVVLHSQIAADAGEFTIDDVAQEVNDKLVRRHPHVFGQVQAGSAAEVLDLWDQVKLAERVGEEGEQGEQSAPASGLLDAVPTSFPALMQAQKISRKAASAGFEWDTVADIWKKVHEEAAELQAAYDAAPKASNGKMDAGGTWPDGSAAGQTPEDEQAAAQAIAAAELEFGDVLFSLVNVARRMGIDAESALRATCRKFRSRWEAMEAAARARGRALEDLTTAEQNELWDAVKAGE</sequence>